<feature type="compositionally biased region" description="Low complexity" evidence="4">
    <location>
        <begin position="34"/>
        <end position="52"/>
    </location>
</feature>
<reference evidence="6" key="1">
    <citation type="submission" date="2020-09" db="EMBL/GenBank/DDBJ databases">
        <title>A novel bacterium of genus Paenibacillus, isolated from South China Sea.</title>
        <authorList>
            <person name="Huang H."/>
            <person name="Mo K."/>
            <person name="Hu Y."/>
        </authorList>
    </citation>
    <scope>NUCLEOTIDE SEQUENCE</scope>
    <source>
        <strain evidence="6">IB182496</strain>
    </source>
</reference>
<name>A0A927BPH8_9BACL</name>
<evidence type="ECO:0000313" key="6">
    <source>
        <dbReference type="EMBL" id="MBD2844348.1"/>
    </source>
</evidence>
<dbReference type="PROSITE" id="PS51257">
    <property type="entry name" value="PROKAR_LIPOPROTEIN"/>
    <property type="match status" value="1"/>
</dbReference>
<dbReference type="AlphaFoldDB" id="A0A927BPH8"/>
<evidence type="ECO:0000256" key="2">
    <source>
        <dbReference type="ARBA" id="ARBA00010742"/>
    </source>
</evidence>
<feature type="domain" description="Solute-binding protein family 3/N-terminal" evidence="5">
    <location>
        <begin position="62"/>
        <end position="280"/>
    </location>
</feature>
<dbReference type="Proteomes" id="UP000621560">
    <property type="component" value="Unassembled WGS sequence"/>
</dbReference>
<protein>
    <submittedName>
        <fullName evidence="6">ABC transporter substrate-binding protein</fullName>
    </submittedName>
</protein>
<dbReference type="SUPFAM" id="SSF53850">
    <property type="entry name" value="Periplasmic binding protein-like II"/>
    <property type="match status" value="1"/>
</dbReference>
<dbReference type="PANTHER" id="PTHR30024:SF47">
    <property type="entry name" value="TAURINE-BINDING PERIPLASMIC PROTEIN"/>
    <property type="match status" value="1"/>
</dbReference>
<feature type="region of interest" description="Disordered" evidence="4">
    <location>
        <begin position="34"/>
        <end position="70"/>
    </location>
</feature>
<proteinExistence type="inferred from homology"/>
<gene>
    <name evidence="6" type="ORF">IDH44_04030</name>
</gene>
<dbReference type="RefSeq" id="WP_190914944.1">
    <property type="nucleotide sequence ID" value="NZ_JACXIZ010000010.1"/>
</dbReference>
<evidence type="ECO:0000256" key="1">
    <source>
        <dbReference type="ARBA" id="ARBA00004418"/>
    </source>
</evidence>
<accession>A0A927BPH8</accession>
<evidence type="ECO:0000256" key="4">
    <source>
        <dbReference type="SAM" id="MobiDB-lite"/>
    </source>
</evidence>
<dbReference type="SMART" id="SM00062">
    <property type="entry name" value="PBPb"/>
    <property type="match status" value="1"/>
</dbReference>
<organism evidence="6 7">
    <name type="scientific">Paenibacillus sabuli</name>
    <dbReference type="NCBI Taxonomy" id="2772509"/>
    <lineage>
        <taxon>Bacteria</taxon>
        <taxon>Bacillati</taxon>
        <taxon>Bacillota</taxon>
        <taxon>Bacilli</taxon>
        <taxon>Bacillales</taxon>
        <taxon>Paenibacillaceae</taxon>
        <taxon>Paenibacillus</taxon>
    </lineage>
</organism>
<evidence type="ECO:0000313" key="7">
    <source>
        <dbReference type="Proteomes" id="UP000621560"/>
    </source>
</evidence>
<dbReference type="Gene3D" id="3.40.190.10">
    <property type="entry name" value="Periplasmic binding protein-like II"/>
    <property type="match status" value="2"/>
</dbReference>
<keyword evidence="7" id="KW-1185">Reference proteome</keyword>
<dbReference type="InterPro" id="IPR001638">
    <property type="entry name" value="Solute-binding_3/MltF_N"/>
</dbReference>
<comment type="subcellular location">
    <subcellularLocation>
        <location evidence="1">Periplasm</location>
    </subcellularLocation>
</comment>
<dbReference type="GO" id="GO:0042597">
    <property type="term" value="C:periplasmic space"/>
    <property type="evidence" value="ECO:0007669"/>
    <property type="project" value="UniProtKB-SubCell"/>
</dbReference>
<evidence type="ECO:0000259" key="5">
    <source>
        <dbReference type="SMART" id="SM00062"/>
    </source>
</evidence>
<dbReference type="CDD" id="cd01008">
    <property type="entry name" value="PBP2_NrtA_SsuA_CpmA_like"/>
    <property type="match status" value="1"/>
</dbReference>
<evidence type="ECO:0000256" key="3">
    <source>
        <dbReference type="ARBA" id="ARBA00022729"/>
    </source>
</evidence>
<sequence length="353" mass="37154">MGEQSKRMGNWAWIAGVVLLVLLTACGGNKDTSNGGNAGAGNSEAANGTEAGQAEEQTPSASLRISRESGPSSGLLFIADAKGFLDEQGLDYEIVSFANGAEAVDALQARQIQVAFGAADTFPIRGNDSGLLALTAVSQQPSAVSIVAASDVNAPEDLKGRAIGVVPNTVSQFVLENMYLVDGGLGTDDYTATATGPAEMIALMARGDIDAFALWDPFPAQAVEALGDKVKVIATSGELGIPNTTFLLVNKSSMEDEAYVRAYQELLRGLQQAQAYLEANPEESATIIGEATQLTQEDVLARFEDIRLEVFMDESAVGEIENYNQILTSTGTVEQAADLEVMVDQEFLGTVDQ</sequence>
<keyword evidence="3" id="KW-0732">Signal</keyword>
<dbReference type="EMBL" id="JACXIZ010000010">
    <property type="protein sequence ID" value="MBD2844348.1"/>
    <property type="molecule type" value="Genomic_DNA"/>
</dbReference>
<dbReference type="Pfam" id="PF09084">
    <property type="entry name" value="NMT1"/>
    <property type="match status" value="1"/>
</dbReference>
<dbReference type="PANTHER" id="PTHR30024">
    <property type="entry name" value="ALIPHATIC SULFONATES-BINDING PROTEIN-RELATED"/>
    <property type="match status" value="1"/>
</dbReference>
<comment type="similarity">
    <text evidence="2">Belongs to the bacterial solute-binding protein SsuA/TauA family.</text>
</comment>
<dbReference type="InterPro" id="IPR015168">
    <property type="entry name" value="SsuA/THI5"/>
</dbReference>
<comment type="caution">
    <text evidence="6">The sequence shown here is derived from an EMBL/GenBank/DDBJ whole genome shotgun (WGS) entry which is preliminary data.</text>
</comment>